<dbReference type="OrthoDB" id="9785826at2"/>
<dbReference type="PRINTS" id="PR00081">
    <property type="entry name" value="GDHRDH"/>
</dbReference>
<dbReference type="InterPro" id="IPR052184">
    <property type="entry name" value="SDR_enzymes"/>
</dbReference>
<organism evidence="1 2">
    <name type="scientific">Parapontixanthobacter aurantiacus</name>
    <dbReference type="NCBI Taxonomy" id="1463599"/>
    <lineage>
        <taxon>Bacteria</taxon>
        <taxon>Pseudomonadati</taxon>
        <taxon>Pseudomonadota</taxon>
        <taxon>Alphaproteobacteria</taxon>
        <taxon>Sphingomonadales</taxon>
        <taxon>Erythrobacteraceae</taxon>
        <taxon>Parapontixanthobacter</taxon>
    </lineage>
</organism>
<dbReference type="RefSeq" id="WP_160682865.1">
    <property type="nucleotide sequence ID" value="NZ_WTYW01000002.1"/>
</dbReference>
<reference evidence="1 2" key="1">
    <citation type="submission" date="2019-12" db="EMBL/GenBank/DDBJ databases">
        <title>Genomic-based taxomic classification of the family Erythrobacteraceae.</title>
        <authorList>
            <person name="Xu L."/>
        </authorList>
    </citation>
    <scope>NUCLEOTIDE SEQUENCE [LARGE SCALE GENOMIC DNA]</scope>
    <source>
        <strain evidence="1 2">MCCC 1A09962</strain>
    </source>
</reference>
<evidence type="ECO:0000313" key="2">
    <source>
        <dbReference type="Proteomes" id="UP000433104"/>
    </source>
</evidence>
<name>A0A844ZGE4_9SPHN</name>
<dbReference type="InterPro" id="IPR002347">
    <property type="entry name" value="SDR_fam"/>
</dbReference>
<dbReference type="PANTHER" id="PTHR45458">
    <property type="entry name" value="SHORT-CHAIN DEHYDROGENASE/REDUCTASE SDR"/>
    <property type="match status" value="1"/>
</dbReference>
<dbReference type="AlphaFoldDB" id="A0A844ZGE4"/>
<dbReference type="InterPro" id="IPR036291">
    <property type="entry name" value="NAD(P)-bd_dom_sf"/>
</dbReference>
<dbReference type="Pfam" id="PF00106">
    <property type="entry name" value="adh_short"/>
    <property type="match status" value="1"/>
</dbReference>
<dbReference type="PANTHER" id="PTHR45458:SF1">
    <property type="entry name" value="SHORT CHAIN DEHYDROGENASE"/>
    <property type="match status" value="1"/>
</dbReference>
<evidence type="ECO:0000313" key="1">
    <source>
        <dbReference type="EMBL" id="MXO86216.1"/>
    </source>
</evidence>
<protein>
    <submittedName>
        <fullName evidence="1">SDR family NAD(P)-dependent oxidoreductase</fullName>
    </submittedName>
</protein>
<dbReference type="GO" id="GO:0016616">
    <property type="term" value="F:oxidoreductase activity, acting on the CH-OH group of donors, NAD or NADP as acceptor"/>
    <property type="evidence" value="ECO:0007669"/>
    <property type="project" value="TreeGrafter"/>
</dbReference>
<sequence length="226" mass="23764">MPDKSIFILGASRGIGLGLAREFLSRGWSVVASERSRSEDLHDLADESEGRLRIVTADVTEANSYADLGFEDASLDVIVINAGISGAQHQRSEEATREEVADVMMTNAFGPAAASKALLPRLKDGGTLCVMSSLMGSISDSSGGFELYRTSKTALNMLAKGIAEQQAGPRKIEVLALHPGWVQTDMGGSSAPLSVDESVCGLADVIEAAGGGGFRYVDYSGKELAY</sequence>
<dbReference type="Proteomes" id="UP000433104">
    <property type="component" value="Unassembled WGS sequence"/>
</dbReference>
<dbReference type="EMBL" id="WTYW01000002">
    <property type="protein sequence ID" value="MXO86216.1"/>
    <property type="molecule type" value="Genomic_DNA"/>
</dbReference>
<accession>A0A844ZGE4</accession>
<dbReference type="Gene3D" id="3.40.50.720">
    <property type="entry name" value="NAD(P)-binding Rossmann-like Domain"/>
    <property type="match status" value="1"/>
</dbReference>
<dbReference type="SUPFAM" id="SSF51735">
    <property type="entry name" value="NAD(P)-binding Rossmann-fold domains"/>
    <property type="match status" value="1"/>
</dbReference>
<gene>
    <name evidence="1" type="ORF">GRI38_09265</name>
</gene>
<keyword evidence="2" id="KW-1185">Reference proteome</keyword>
<proteinExistence type="predicted"/>
<comment type="caution">
    <text evidence="1">The sequence shown here is derived from an EMBL/GenBank/DDBJ whole genome shotgun (WGS) entry which is preliminary data.</text>
</comment>